<organism evidence="3 4">
    <name type="scientific">Kineobactrum sediminis</name>
    <dbReference type="NCBI Taxonomy" id="1905677"/>
    <lineage>
        <taxon>Bacteria</taxon>
        <taxon>Pseudomonadati</taxon>
        <taxon>Pseudomonadota</taxon>
        <taxon>Gammaproteobacteria</taxon>
        <taxon>Cellvibrionales</taxon>
        <taxon>Halieaceae</taxon>
        <taxon>Kineobactrum</taxon>
    </lineage>
</organism>
<evidence type="ECO:0000313" key="3">
    <source>
        <dbReference type="EMBL" id="PLW82411.1"/>
    </source>
</evidence>
<dbReference type="SUPFAM" id="SSF75304">
    <property type="entry name" value="Amidase signature (AS) enzymes"/>
    <property type="match status" value="1"/>
</dbReference>
<dbReference type="Gene3D" id="3.90.1300.10">
    <property type="entry name" value="Amidase signature (AS) domain"/>
    <property type="match status" value="1"/>
</dbReference>
<comment type="similarity">
    <text evidence="1">Belongs to the amidase family.</text>
</comment>
<sequence length="482" mass="50720">MDVAEYLQYDGLGLAELVRKREVSAAELAECALILAADWNPRINALVEVFDDVDAIVAEVPPAAPLAGVPFLIKDLVLQAAGRRSEMGSRLGEGLEAPADSDLMARFRQAGLMTLGRTAVPEMGYNCATETVACGATRNPWNVSRSPGGSSGGSAAAVAAGIVPVAHANDGGGSIRIPASCCGLVGLKPGRGRVPIGPGAADGLGGLGIEFVLTRTVRDCAAMLDTVQGPGIGDPYVIAPPDRPYAESLLLPAGLRIAFTANSWSGVPVDPAIRAALEATASLLAGMGHQVEEGAPALDGDRFAQANTDLWSAHIAHWVVDICAATGRKADADSLEQATLAIYEHGLRLSAVDLLHAEDYFNLVSRDFGDFFTHQDILVTPTVAQLPWRIGEHASAGGNYTARSWTDHVFRDAPFTAVFNVTGQPAISLPLGRSDSGLPFGIQFAARQGREDLLLALAASLEQSHPWPQFADQPQSHFQTRR</sequence>
<feature type="domain" description="Amidase" evidence="2">
    <location>
        <begin position="37"/>
        <end position="455"/>
    </location>
</feature>
<dbReference type="PANTHER" id="PTHR11895:SF7">
    <property type="entry name" value="GLUTAMYL-TRNA(GLN) AMIDOTRANSFERASE SUBUNIT A, MITOCHONDRIAL"/>
    <property type="match status" value="1"/>
</dbReference>
<name>A0A2N5Y1Z0_9GAMM</name>
<protein>
    <submittedName>
        <fullName evidence="3">Amidase</fullName>
    </submittedName>
</protein>
<dbReference type="InterPro" id="IPR000120">
    <property type="entry name" value="Amidase"/>
</dbReference>
<dbReference type="GO" id="GO:0003824">
    <property type="term" value="F:catalytic activity"/>
    <property type="evidence" value="ECO:0007669"/>
    <property type="project" value="InterPro"/>
</dbReference>
<dbReference type="Proteomes" id="UP000234845">
    <property type="component" value="Unassembled WGS sequence"/>
</dbReference>
<accession>A0A2N5Y1Z0</accession>
<dbReference type="AlphaFoldDB" id="A0A2N5Y1Z0"/>
<dbReference type="InterPro" id="IPR020556">
    <property type="entry name" value="Amidase_CS"/>
</dbReference>
<evidence type="ECO:0000256" key="1">
    <source>
        <dbReference type="ARBA" id="ARBA00009199"/>
    </source>
</evidence>
<comment type="caution">
    <text evidence="3">The sequence shown here is derived from an EMBL/GenBank/DDBJ whole genome shotgun (WGS) entry which is preliminary data.</text>
</comment>
<evidence type="ECO:0000259" key="2">
    <source>
        <dbReference type="Pfam" id="PF01425"/>
    </source>
</evidence>
<dbReference type="PROSITE" id="PS00571">
    <property type="entry name" value="AMIDASES"/>
    <property type="match status" value="1"/>
</dbReference>
<gene>
    <name evidence="3" type="ORF">CWI75_11655</name>
</gene>
<proteinExistence type="inferred from homology"/>
<keyword evidence="4" id="KW-1185">Reference proteome</keyword>
<dbReference type="Pfam" id="PF01425">
    <property type="entry name" value="Amidase"/>
    <property type="match status" value="1"/>
</dbReference>
<dbReference type="OrthoDB" id="8872210at2"/>
<dbReference type="EMBL" id="PKLZ01000008">
    <property type="protein sequence ID" value="PLW82411.1"/>
    <property type="molecule type" value="Genomic_DNA"/>
</dbReference>
<evidence type="ECO:0000313" key="4">
    <source>
        <dbReference type="Proteomes" id="UP000234845"/>
    </source>
</evidence>
<dbReference type="InterPro" id="IPR036928">
    <property type="entry name" value="AS_sf"/>
</dbReference>
<dbReference type="InterPro" id="IPR023631">
    <property type="entry name" value="Amidase_dom"/>
</dbReference>
<dbReference type="RefSeq" id="WP_101521663.1">
    <property type="nucleotide sequence ID" value="NZ_PKLZ01000008.1"/>
</dbReference>
<dbReference type="PANTHER" id="PTHR11895">
    <property type="entry name" value="TRANSAMIDASE"/>
    <property type="match status" value="1"/>
</dbReference>
<reference evidence="4" key="1">
    <citation type="submission" date="2017-11" db="EMBL/GenBank/DDBJ databases">
        <title>The draft genome sequence of Chromatocurvus sp. F02.</title>
        <authorList>
            <person name="Du Z.-J."/>
            <person name="Chang Y.-Q."/>
        </authorList>
    </citation>
    <scope>NUCLEOTIDE SEQUENCE [LARGE SCALE GENOMIC DNA]</scope>
    <source>
        <strain evidence="4">F02</strain>
    </source>
</reference>